<evidence type="ECO:0000256" key="4">
    <source>
        <dbReference type="ARBA" id="ARBA00022857"/>
    </source>
</evidence>
<organism evidence="6 7">
    <name type="scientific">Variovorax defluvii</name>
    <dbReference type="NCBI Taxonomy" id="913761"/>
    <lineage>
        <taxon>Bacteria</taxon>
        <taxon>Pseudomonadati</taxon>
        <taxon>Pseudomonadota</taxon>
        <taxon>Betaproteobacteria</taxon>
        <taxon>Burkholderiales</taxon>
        <taxon>Comamonadaceae</taxon>
        <taxon>Variovorax</taxon>
    </lineage>
</organism>
<keyword evidence="7" id="KW-1185">Reference proteome</keyword>
<dbReference type="PIRSF" id="PIRSF000332">
    <property type="entry name" value="FMO"/>
    <property type="match status" value="1"/>
</dbReference>
<dbReference type="Pfam" id="PF00743">
    <property type="entry name" value="FMO-like"/>
    <property type="match status" value="1"/>
</dbReference>
<evidence type="ECO:0000256" key="5">
    <source>
        <dbReference type="ARBA" id="ARBA00023002"/>
    </source>
</evidence>
<dbReference type="Gene3D" id="3.50.50.60">
    <property type="entry name" value="FAD/NAD(P)-binding domain"/>
    <property type="match status" value="1"/>
</dbReference>
<keyword evidence="3" id="KW-0274">FAD</keyword>
<gene>
    <name evidence="6" type="ORF">GCM10023165_13850</name>
</gene>
<evidence type="ECO:0000256" key="2">
    <source>
        <dbReference type="ARBA" id="ARBA00022630"/>
    </source>
</evidence>
<accession>A0ABP8HAR3</accession>
<evidence type="ECO:0000256" key="3">
    <source>
        <dbReference type="ARBA" id="ARBA00022827"/>
    </source>
</evidence>
<evidence type="ECO:0000256" key="1">
    <source>
        <dbReference type="ARBA" id="ARBA00009183"/>
    </source>
</evidence>
<dbReference type="InterPro" id="IPR036188">
    <property type="entry name" value="FAD/NAD-bd_sf"/>
</dbReference>
<dbReference type="EMBL" id="BAABGJ010000011">
    <property type="protein sequence ID" value="GAA4336524.1"/>
    <property type="molecule type" value="Genomic_DNA"/>
</dbReference>
<name>A0ABP8HAR3_9BURK</name>
<evidence type="ECO:0000313" key="7">
    <source>
        <dbReference type="Proteomes" id="UP001500975"/>
    </source>
</evidence>
<keyword evidence="5" id="KW-0560">Oxidoreductase</keyword>
<dbReference type="SUPFAM" id="SSF51905">
    <property type="entry name" value="FAD/NAD(P)-binding domain"/>
    <property type="match status" value="1"/>
</dbReference>
<dbReference type="PANTHER" id="PTHR23023">
    <property type="entry name" value="DIMETHYLANILINE MONOOXYGENASE"/>
    <property type="match status" value="1"/>
</dbReference>
<dbReference type="RefSeq" id="WP_345536795.1">
    <property type="nucleotide sequence ID" value="NZ_BAABGJ010000011.1"/>
</dbReference>
<proteinExistence type="inferred from homology"/>
<evidence type="ECO:0000313" key="6">
    <source>
        <dbReference type="EMBL" id="GAA4336524.1"/>
    </source>
</evidence>
<reference evidence="7" key="1">
    <citation type="journal article" date="2019" name="Int. J. Syst. Evol. Microbiol.">
        <title>The Global Catalogue of Microorganisms (GCM) 10K type strain sequencing project: providing services to taxonomists for standard genome sequencing and annotation.</title>
        <authorList>
            <consortium name="The Broad Institute Genomics Platform"/>
            <consortium name="The Broad Institute Genome Sequencing Center for Infectious Disease"/>
            <person name="Wu L."/>
            <person name="Ma J."/>
        </authorList>
    </citation>
    <scope>NUCLEOTIDE SEQUENCE [LARGE SCALE GENOMIC DNA]</scope>
    <source>
        <strain evidence="7">JCM 17804</strain>
    </source>
</reference>
<keyword evidence="2" id="KW-0285">Flavoprotein</keyword>
<comment type="similarity">
    <text evidence="1">Belongs to the FMO family.</text>
</comment>
<sequence>MTRVAIVGAGPGGLVAARYLRSEGLTPVVFDKSPLCGGQWTGLSGSSGVWPSMRTNTSRVLTQFSDLPHRPDVALYPSADQIRAYLLRYRQDFLPGLPMHTDATVHEIEAVPGGWAVRHDRGEEVFEKVVIATGRFQHPEVPDVPGLKTFSGRMGIAHSSAYRGTRRHRNGHFLVAGCAISALEVASELCMSGARRVVVCYRRQRYVLPKLKAGVPTDHLLFTREQAEAEDALPRGEFGARLKALVLASGGSPEQYGLPRPADDIFEAGLTLSQHYLPLVAEGRIQVRPWIDRIEGTEVRFRDGRAECFDGIYFGTGFALHLPFLAPSVRATLNLGPQRIDLFRHTFHPQLPGLAFMGLWDQSGPYFPPLELQARWIAYTWSGAIAPPTADEMEEGLAACRARGDAPPKTRMNLVALDFARAAGVEPDPKRWPGLARALWSGPLAPVSFRLEGRDALPDAAARFAAEVPELVEH</sequence>
<dbReference type="InterPro" id="IPR000960">
    <property type="entry name" value="Flavin_mOase"/>
</dbReference>
<dbReference type="InterPro" id="IPR020946">
    <property type="entry name" value="Flavin_mOase-like"/>
</dbReference>
<comment type="caution">
    <text evidence="6">The sequence shown here is derived from an EMBL/GenBank/DDBJ whole genome shotgun (WGS) entry which is preliminary data.</text>
</comment>
<dbReference type="PRINTS" id="PR00370">
    <property type="entry name" value="FMOXYGENASE"/>
</dbReference>
<keyword evidence="4" id="KW-0521">NADP</keyword>
<protein>
    <submittedName>
        <fullName evidence="6">NAD(P)-binding domain-containing protein</fullName>
    </submittedName>
</protein>
<dbReference type="InterPro" id="IPR050346">
    <property type="entry name" value="FMO-like"/>
</dbReference>
<dbReference type="Proteomes" id="UP001500975">
    <property type="component" value="Unassembled WGS sequence"/>
</dbReference>